<evidence type="ECO:0000256" key="1">
    <source>
        <dbReference type="SAM" id="SignalP"/>
    </source>
</evidence>
<name>A0A7G7W7T2_9BACT</name>
<dbReference type="KEGG" id="hsk:H4317_00925"/>
<evidence type="ECO:0008006" key="4">
    <source>
        <dbReference type="Google" id="ProtNLM"/>
    </source>
</evidence>
<gene>
    <name evidence="2" type="ORF">H4317_00925</name>
</gene>
<reference evidence="2 3" key="1">
    <citation type="submission" date="2020-08" db="EMBL/GenBank/DDBJ databases">
        <title>Hymenobacter sp. S2-20-2 genome sequencing.</title>
        <authorList>
            <person name="Jin L."/>
        </authorList>
    </citation>
    <scope>NUCLEOTIDE SEQUENCE [LARGE SCALE GENOMIC DNA]</scope>
    <source>
        <strain evidence="2 3">S2-20-2</strain>
    </source>
</reference>
<evidence type="ECO:0000313" key="3">
    <source>
        <dbReference type="Proteomes" id="UP000515489"/>
    </source>
</evidence>
<dbReference type="RefSeq" id="WP_185888337.1">
    <property type="nucleotide sequence ID" value="NZ_CP060202.1"/>
</dbReference>
<dbReference type="EMBL" id="CP060202">
    <property type="protein sequence ID" value="QNH62425.1"/>
    <property type="molecule type" value="Genomic_DNA"/>
</dbReference>
<proteinExistence type="predicted"/>
<protein>
    <recommendedName>
        <fullName evidence="4">DUF4397 domain-containing protein</fullName>
    </recommendedName>
</protein>
<sequence>MRRFSLAVSAAATQLLTRSVASAGLLLGLAAAVASPAQHASPVSVTSPDAESIRVRISHAAQQPGRVQVVSLGSGQVLFDEAYDAPAYGHRFNFRALPAGRYALLLHAAGTHYRYTLQVQHGSAGQAVSVRQLKTRGPQQLLADAQ</sequence>
<organism evidence="2 3">
    <name type="scientific">Hymenobacter sediminicola</name>
    <dbReference type="NCBI Taxonomy" id="2761579"/>
    <lineage>
        <taxon>Bacteria</taxon>
        <taxon>Pseudomonadati</taxon>
        <taxon>Bacteroidota</taxon>
        <taxon>Cytophagia</taxon>
        <taxon>Cytophagales</taxon>
        <taxon>Hymenobacteraceae</taxon>
        <taxon>Hymenobacter</taxon>
    </lineage>
</organism>
<feature type="chain" id="PRO_5028813612" description="DUF4397 domain-containing protein" evidence="1">
    <location>
        <begin position="24"/>
        <end position="146"/>
    </location>
</feature>
<keyword evidence="3" id="KW-1185">Reference proteome</keyword>
<dbReference type="AlphaFoldDB" id="A0A7G7W7T2"/>
<dbReference type="Proteomes" id="UP000515489">
    <property type="component" value="Chromosome"/>
</dbReference>
<accession>A0A7G7W7T2</accession>
<evidence type="ECO:0000313" key="2">
    <source>
        <dbReference type="EMBL" id="QNH62425.1"/>
    </source>
</evidence>
<keyword evidence="1" id="KW-0732">Signal</keyword>
<feature type="signal peptide" evidence="1">
    <location>
        <begin position="1"/>
        <end position="23"/>
    </location>
</feature>